<keyword evidence="5 8" id="KW-0804">Transcription</keyword>
<dbReference type="STRING" id="1423758.FC41_GL001231"/>
<dbReference type="Pfam" id="PF01272">
    <property type="entry name" value="GreA_GreB"/>
    <property type="match status" value="1"/>
</dbReference>
<dbReference type="Gene3D" id="3.10.50.30">
    <property type="entry name" value="Transcription elongation factor, GreA/GreB, C-terminal domain"/>
    <property type="match status" value="1"/>
</dbReference>
<dbReference type="Pfam" id="PF03449">
    <property type="entry name" value="GreA_GreB_N"/>
    <property type="match status" value="1"/>
</dbReference>
<dbReference type="InterPro" id="IPR028624">
    <property type="entry name" value="Tscrpt_elong_fac_GreA/B"/>
</dbReference>
<keyword evidence="13" id="KW-1185">Reference proteome</keyword>
<protein>
    <recommendedName>
        <fullName evidence="2 8">Transcription elongation factor GreA</fullName>
    </recommendedName>
    <alternativeName>
        <fullName evidence="7 8">Transcript cleavage factor GreA</fullName>
    </alternativeName>
</protein>
<dbReference type="GO" id="GO:0032784">
    <property type="term" value="P:regulation of DNA-templated transcription elongation"/>
    <property type="evidence" value="ECO:0007669"/>
    <property type="project" value="UniProtKB-UniRule"/>
</dbReference>
<evidence type="ECO:0000256" key="8">
    <source>
        <dbReference type="HAMAP-Rule" id="MF_00105"/>
    </source>
</evidence>
<evidence type="ECO:0000259" key="11">
    <source>
        <dbReference type="Pfam" id="PF03449"/>
    </source>
</evidence>
<dbReference type="InterPro" id="IPR006359">
    <property type="entry name" value="Tscrpt_elong_fac_GreA"/>
</dbReference>
<dbReference type="GO" id="GO:0070063">
    <property type="term" value="F:RNA polymerase binding"/>
    <property type="evidence" value="ECO:0007669"/>
    <property type="project" value="InterPro"/>
</dbReference>
<reference evidence="12 13" key="1">
    <citation type="submission" date="2012-06" db="EMBL/GenBank/DDBJ databases">
        <title>Draft Genome Sequence of Lactobacillus hominis Strain CRBIP 24.179T, isolated from human intestine.</title>
        <authorList>
            <person name="Cousin S."/>
            <person name="Ma L."/>
            <person name="Bizet C."/>
            <person name="Loux V."/>
            <person name="Bouchier C."/>
            <person name="Clermont D."/>
            <person name="Creno S."/>
        </authorList>
    </citation>
    <scope>NUCLEOTIDE SEQUENCE [LARGE SCALE GENOMIC DNA]</scope>
    <source>
        <strain evidence="13">CRBIP 24.179T</strain>
    </source>
</reference>
<evidence type="ECO:0000256" key="9">
    <source>
        <dbReference type="RuleBase" id="RU000556"/>
    </source>
</evidence>
<dbReference type="PANTHER" id="PTHR30437:SF4">
    <property type="entry name" value="TRANSCRIPTION ELONGATION FACTOR GREA"/>
    <property type="match status" value="1"/>
</dbReference>
<name>I7IVF2_9LACO</name>
<dbReference type="OrthoDB" id="9808774at2"/>
<dbReference type="AlphaFoldDB" id="I7IVF2"/>
<evidence type="ECO:0000313" key="12">
    <source>
        <dbReference type="EMBL" id="CCI81338.1"/>
    </source>
</evidence>
<evidence type="ECO:0000256" key="1">
    <source>
        <dbReference type="ARBA" id="ARBA00008213"/>
    </source>
</evidence>
<dbReference type="NCBIfam" id="TIGR01462">
    <property type="entry name" value="greA"/>
    <property type="match status" value="1"/>
</dbReference>
<keyword evidence="12" id="KW-0251">Elongation factor</keyword>
<evidence type="ECO:0000313" key="13">
    <source>
        <dbReference type="Proteomes" id="UP000009320"/>
    </source>
</evidence>
<dbReference type="PROSITE" id="PS00829">
    <property type="entry name" value="GREAB_1"/>
    <property type="match status" value="1"/>
</dbReference>
<dbReference type="GO" id="GO:0003677">
    <property type="term" value="F:DNA binding"/>
    <property type="evidence" value="ECO:0007669"/>
    <property type="project" value="UniProtKB-UniRule"/>
</dbReference>
<dbReference type="RefSeq" id="WP_008470051.1">
    <property type="nucleotide sequence ID" value="NZ_AYZP01000003.1"/>
</dbReference>
<dbReference type="eggNOG" id="COG0782">
    <property type="taxonomic scope" value="Bacteria"/>
</dbReference>
<feature type="domain" description="Transcription elongation factor GreA/GreB C-terminal" evidence="10">
    <location>
        <begin position="80"/>
        <end position="152"/>
    </location>
</feature>
<dbReference type="InterPro" id="IPR018151">
    <property type="entry name" value="TF_GreA/GreB_CS"/>
</dbReference>
<dbReference type="Gene3D" id="1.10.287.180">
    <property type="entry name" value="Transcription elongation factor, GreA/GreB, N-terminal domain"/>
    <property type="match status" value="1"/>
</dbReference>
<evidence type="ECO:0000256" key="3">
    <source>
        <dbReference type="ARBA" id="ARBA00023015"/>
    </source>
</evidence>
<keyword evidence="3 8" id="KW-0805">Transcription regulation</keyword>
<dbReference type="EMBL" id="CAKE01000002">
    <property type="protein sequence ID" value="CCI81338.1"/>
    <property type="molecule type" value="Genomic_DNA"/>
</dbReference>
<evidence type="ECO:0000256" key="6">
    <source>
        <dbReference type="ARBA" id="ARBA00024916"/>
    </source>
</evidence>
<dbReference type="InterPro" id="IPR023459">
    <property type="entry name" value="Tscrpt_elong_fac_GreA/B_fam"/>
</dbReference>
<dbReference type="HAMAP" id="MF_00105">
    <property type="entry name" value="GreA_GreB"/>
    <property type="match status" value="1"/>
</dbReference>
<evidence type="ECO:0000259" key="10">
    <source>
        <dbReference type="Pfam" id="PF01272"/>
    </source>
</evidence>
<feature type="domain" description="Transcription elongation factor GreA/GreB N-terminal" evidence="11">
    <location>
        <begin position="6"/>
        <end position="74"/>
    </location>
</feature>
<comment type="function">
    <text evidence="6 8 9">Necessary for efficient RNA polymerase transcription elongation past template-encoded arresting sites. The arresting sites in DNA have the property of trapping a certain fraction of elongating RNA polymerases that pass through, resulting in locked ternary complexes. Cleavage of the nascent transcript by cleavage factors such as GreA or GreB allows the resumption of elongation from the new 3'terminus. GreA releases sequences of 2 to 3 nucleotides.</text>
</comment>
<keyword evidence="12" id="KW-0648">Protein biosynthesis</keyword>
<dbReference type="FunFam" id="1.10.287.180:FF:000001">
    <property type="entry name" value="Transcription elongation factor GreA"/>
    <property type="match status" value="1"/>
</dbReference>
<dbReference type="InterPro" id="IPR022691">
    <property type="entry name" value="Tscrpt_elong_fac_GreA/B_N"/>
</dbReference>
<dbReference type="NCBIfam" id="NF001263">
    <property type="entry name" value="PRK00226.1-4"/>
    <property type="match status" value="1"/>
</dbReference>
<organism evidence="12 13">
    <name type="scientific">Lactobacillus hominis DSM 23910 = CRBIP 24.179</name>
    <dbReference type="NCBI Taxonomy" id="1423758"/>
    <lineage>
        <taxon>Bacteria</taxon>
        <taxon>Bacillati</taxon>
        <taxon>Bacillota</taxon>
        <taxon>Bacilli</taxon>
        <taxon>Lactobacillales</taxon>
        <taxon>Lactobacillaceae</taxon>
        <taxon>Lactobacillus</taxon>
    </lineage>
</organism>
<dbReference type="GO" id="GO:0006354">
    <property type="term" value="P:DNA-templated transcription elongation"/>
    <property type="evidence" value="ECO:0007669"/>
    <property type="project" value="TreeGrafter"/>
</dbReference>
<dbReference type="SUPFAM" id="SSF46557">
    <property type="entry name" value="GreA transcript cleavage protein, N-terminal domain"/>
    <property type="match status" value="1"/>
</dbReference>
<keyword evidence="4 8" id="KW-0238">DNA-binding</keyword>
<dbReference type="PIRSF" id="PIRSF006092">
    <property type="entry name" value="GreA_GreB"/>
    <property type="match status" value="1"/>
</dbReference>
<dbReference type="SUPFAM" id="SSF54534">
    <property type="entry name" value="FKBP-like"/>
    <property type="match status" value="1"/>
</dbReference>
<accession>I7IVF2</accession>
<dbReference type="GeneID" id="82846614"/>
<sequence>MVYFQKMTPEGYKQIEDEIARLKKDRPRRIKILQEARSMGDLSENSEYTTAKMELGHLQSRLRYLDKQLRYAEIIKPDSTGKIDLGSSVQLQFEDDDEVQDYKIVGRMEADLAAGKISFDSPLGQALMKKQAGNVVEVEAPAGSYQVKIISVR</sequence>
<comment type="similarity">
    <text evidence="1 8 9">Belongs to the GreA/GreB family.</text>
</comment>
<evidence type="ECO:0000256" key="7">
    <source>
        <dbReference type="ARBA" id="ARBA00030776"/>
    </source>
</evidence>
<dbReference type="Proteomes" id="UP000009320">
    <property type="component" value="Unassembled WGS sequence"/>
</dbReference>
<evidence type="ECO:0000256" key="2">
    <source>
        <dbReference type="ARBA" id="ARBA00013729"/>
    </source>
</evidence>
<dbReference type="PATRIC" id="fig|1423758.3.peg.1244"/>
<dbReference type="FunFam" id="3.10.50.30:FF:000001">
    <property type="entry name" value="Transcription elongation factor GreA"/>
    <property type="match status" value="1"/>
</dbReference>
<proteinExistence type="inferred from homology"/>
<dbReference type="InterPro" id="IPR036805">
    <property type="entry name" value="Tscrpt_elong_fac_GreA/B_N_sf"/>
</dbReference>
<dbReference type="InterPro" id="IPR036953">
    <property type="entry name" value="GreA/GreB_C_sf"/>
</dbReference>
<evidence type="ECO:0000256" key="5">
    <source>
        <dbReference type="ARBA" id="ARBA00023163"/>
    </source>
</evidence>
<dbReference type="GO" id="GO:0003746">
    <property type="term" value="F:translation elongation factor activity"/>
    <property type="evidence" value="ECO:0007669"/>
    <property type="project" value="UniProtKB-KW"/>
</dbReference>
<evidence type="ECO:0000256" key="4">
    <source>
        <dbReference type="ARBA" id="ARBA00023125"/>
    </source>
</evidence>
<dbReference type="PANTHER" id="PTHR30437">
    <property type="entry name" value="TRANSCRIPTION ELONGATION FACTOR GREA"/>
    <property type="match status" value="1"/>
</dbReference>
<dbReference type="InterPro" id="IPR001437">
    <property type="entry name" value="Tscrpt_elong_fac_GreA/B_C"/>
</dbReference>
<comment type="caution">
    <text evidence="12">The sequence shown here is derived from an EMBL/GenBank/DDBJ whole genome shotgun (WGS) entry which is preliminary data.</text>
</comment>
<gene>
    <name evidence="8" type="primary">greA</name>
    <name evidence="12" type="ORF">BN55_07200</name>
</gene>